<dbReference type="Proteomes" id="UP000007150">
    <property type="component" value="Chromosome 1"/>
</dbReference>
<feature type="domain" description="Aminoglycoside phosphotransferase" evidence="1">
    <location>
        <begin position="15"/>
        <end position="226"/>
    </location>
</feature>
<dbReference type="InterPro" id="IPR002575">
    <property type="entry name" value="Aminoglycoside_PTrfase"/>
</dbReference>
<dbReference type="KEGG" id="sch:Sphch_1671"/>
<accession>F6EZZ5</accession>
<sequence>MAEGPPGLTDDNLAVLASGASARVCRVGDGHVVKIFHAAVSDEMIEREYAAAALAAECGIAVARPVGQVRLKAGRAILYPEVEGPTMLRQLRQRPLRSGAMLREMAAFHRRIHDCAAPGLRSLREVLRTDILYGPADAGLQRAALRLLDGLPDGDRLLHGDFHVKNILMAREGPVAIDWSKAARGPVTPDIVRTEMLMRFGEGPQDWLTNRARDWAARCYADHYRRIAPEHFTQVAEWRAVVALAWLRARAPVRRKAFLAYLNRALGAVGLPLIAG</sequence>
<dbReference type="SUPFAM" id="SSF56112">
    <property type="entry name" value="Protein kinase-like (PK-like)"/>
    <property type="match status" value="1"/>
</dbReference>
<proteinExistence type="predicted"/>
<name>F6EZZ5_SPHCR</name>
<evidence type="ECO:0000313" key="2">
    <source>
        <dbReference type="EMBL" id="AEG49359.1"/>
    </source>
</evidence>
<dbReference type="Gene3D" id="3.90.1200.10">
    <property type="match status" value="1"/>
</dbReference>
<evidence type="ECO:0000313" key="3">
    <source>
        <dbReference type="Proteomes" id="UP000007150"/>
    </source>
</evidence>
<organism evidence="2 3">
    <name type="scientific">Sphingobium chlorophenolicum L-1</name>
    <dbReference type="NCBI Taxonomy" id="690566"/>
    <lineage>
        <taxon>Bacteria</taxon>
        <taxon>Pseudomonadati</taxon>
        <taxon>Pseudomonadota</taxon>
        <taxon>Alphaproteobacteria</taxon>
        <taxon>Sphingomonadales</taxon>
        <taxon>Sphingomonadaceae</taxon>
        <taxon>Sphingobium</taxon>
    </lineage>
</organism>
<dbReference type="STRING" id="690566.Sphch_1671"/>
<protein>
    <submittedName>
        <fullName evidence="2">Aminoglycoside phosphotransferase</fullName>
    </submittedName>
</protein>
<dbReference type="Pfam" id="PF01636">
    <property type="entry name" value="APH"/>
    <property type="match status" value="1"/>
</dbReference>
<dbReference type="HOGENOM" id="CLU_083624_1_0_5"/>
<dbReference type="GO" id="GO:0016740">
    <property type="term" value="F:transferase activity"/>
    <property type="evidence" value="ECO:0007669"/>
    <property type="project" value="UniProtKB-KW"/>
</dbReference>
<reference evidence="2 3" key="1">
    <citation type="submission" date="2011-05" db="EMBL/GenBank/DDBJ databases">
        <title>Complete sequence of chromosome 1 of Sphingobium chlorophenolicum L-1.</title>
        <authorList>
            <consortium name="US DOE Joint Genome Institute"/>
            <person name="Lucas S."/>
            <person name="Han J."/>
            <person name="Lapidus A."/>
            <person name="Cheng J.-F."/>
            <person name="Goodwin L."/>
            <person name="Pitluck S."/>
            <person name="Peters L."/>
            <person name="Daligault H."/>
            <person name="Han C."/>
            <person name="Tapia R."/>
            <person name="Land M."/>
            <person name="Hauser L."/>
            <person name="Kyrpides N."/>
            <person name="Ivanova N."/>
            <person name="Pagani I."/>
            <person name="Turner P."/>
            <person name="Copley S."/>
            <person name="Woyke T."/>
        </authorList>
    </citation>
    <scope>NUCLEOTIDE SEQUENCE [LARGE SCALE GENOMIC DNA]</scope>
    <source>
        <strain evidence="2 3">L-1</strain>
    </source>
</reference>
<gene>
    <name evidence="2" type="ORF">Sphch_1671</name>
</gene>
<dbReference type="InterPro" id="IPR011009">
    <property type="entry name" value="Kinase-like_dom_sf"/>
</dbReference>
<keyword evidence="3" id="KW-1185">Reference proteome</keyword>
<dbReference type="AlphaFoldDB" id="F6EZZ5"/>
<keyword evidence="2" id="KW-0808">Transferase</keyword>
<dbReference type="EMBL" id="CP002798">
    <property type="protein sequence ID" value="AEG49359.1"/>
    <property type="molecule type" value="Genomic_DNA"/>
</dbReference>
<evidence type="ECO:0000259" key="1">
    <source>
        <dbReference type="Pfam" id="PF01636"/>
    </source>
</evidence>